<organism evidence="11">
    <name type="scientific">Thermodesulfobacterium geofontis</name>
    <dbReference type="NCBI Taxonomy" id="1295609"/>
    <lineage>
        <taxon>Bacteria</taxon>
        <taxon>Pseudomonadati</taxon>
        <taxon>Thermodesulfobacteriota</taxon>
        <taxon>Thermodesulfobacteria</taxon>
        <taxon>Thermodesulfobacteriales</taxon>
        <taxon>Thermodesulfobacteriaceae</taxon>
        <taxon>Thermodesulfobacterium</taxon>
    </lineage>
</organism>
<gene>
    <name evidence="10 11" type="primary">cas1</name>
    <name evidence="11" type="ORF">ENU91_04955</name>
</gene>
<dbReference type="Pfam" id="PF01867">
    <property type="entry name" value="Cas_Cas1"/>
    <property type="match status" value="1"/>
</dbReference>
<dbReference type="GO" id="GO:0003677">
    <property type="term" value="F:DNA binding"/>
    <property type="evidence" value="ECO:0007669"/>
    <property type="project" value="UniProtKB-KW"/>
</dbReference>
<dbReference type="EC" id="3.1.-.-" evidence="10"/>
<evidence type="ECO:0000256" key="6">
    <source>
        <dbReference type="ARBA" id="ARBA00023118"/>
    </source>
</evidence>
<evidence type="ECO:0000256" key="9">
    <source>
        <dbReference type="ARBA" id="ARBA00038592"/>
    </source>
</evidence>
<dbReference type="NCBIfam" id="TIGR00287">
    <property type="entry name" value="cas1"/>
    <property type="match status" value="1"/>
</dbReference>
<keyword evidence="5 10" id="KW-0460">Magnesium</keyword>
<dbReference type="PANTHER" id="PTHR34353">
    <property type="entry name" value="CRISPR-ASSOCIATED ENDONUCLEASE CAS1 1"/>
    <property type="match status" value="1"/>
</dbReference>
<dbReference type="GO" id="GO:0043571">
    <property type="term" value="P:maintenance of CRISPR repeat elements"/>
    <property type="evidence" value="ECO:0007669"/>
    <property type="project" value="UniProtKB-UniRule"/>
</dbReference>
<feature type="binding site" evidence="10">
    <location>
        <position position="142"/>
    </location>
    <ligand>
        <name>Mn(2+)</name>
        <dbReference type="ChEBI" id="CHEBI:29035"/>
    </ligand>
</feature>
<dbReference type="Gene3D" id="3.100.10.20">
    <property type="entry name" value="CRISPR-associated endonuclease Cas1, N-terminal domain"/>
    <property type="match status" value="1"/>
</dbReference>
<proteinExistence type="inferred from homology"/>
<dbReference type="InterPro" id="IPR050646">
    <property type="entry name" value="Cas1"/>
</dbReference>
<comment type="function">
    <text evidence="10">CRISPR (clustered regularly interspaced short palindromic repeat), is an adaptive immune system that provides protection against mobile genetic elements (viruses, transposable elements and conjugative plasmids). CRISPR clusters contain spacers, sequences complementary to antecedent mobile elements, and target invading nucleic acids. CRISPR clusters are transcribed and processed into CRISPR RNA (crRNA). Acts as a dsDNA endonuclease. Involved in the integration of spacer DNA into the CRISPR cassette.</text>
</comment>
<evidence type="ECO:0000256" key="7">
    <source>
        <dbReference type="ARBA" id="ARBA00023125"/>
    </source>
</evidence>
<comment type="similarity">
    <text evidence="10">Belongs to the CRISPR-associated endonuclease Cas1 family.</text>
</comment>
<name>A0A7V4N407_9BACT</name>
<comment type="caution">
    <text evidence="11">The sequence shown here is derived from an EMBL/GenBank/DDBJ whole genome shotgun (WGS) entry which is preliminary data.</text>
</comment>
<dbReference type="GO" id="GO:0046872">
    <property type="term" value="F:metal ion binding"/>
    <property type="evidence" value="ECO:0007669"/>
    <property type="project" value="UniProtKB-UniRule"/>
</dbReference>
<evidence type="ECO:0000256" key="2">
    <source>
        <dbReference type="ARBA" id="ARBA00022723"/>
    </source>
</evidence>
<keyword evidence="3 10" id="KW-0255">Endonuclease</keyword>
<dbReference type="InterPro" id="IPR002729">
    <property type="entry name" value="CRISPR-assoc_Cas1"/>
</dbReference>
<evidence type="ECO:0000256" key="10">
    <source>
        <dbReference type="HAMAP-Rule" id="MF_01470"/>
    </source>
</evidence>
<dbReference type="InterPro" id="IPR042206">
    <property type="entry name" value="CRISPR-assoc_Cas1_C"/>
</dbReference>
<feature type="binding site" evidence="10">
    <location>
        <position position="208"/>
    </location>
    <ligand>
        <name>Mn(2+)</name>
        <dbReference type="ChEBI" id="CHEBI:29035"/>
    </ligand>
</feature>
<keyword evidence="8 10" id="KW-0464">Manganese</keyword>
<comment type="cofactor">
    <cofactor evidence="10">
        <name>Mg(2+)</name>
        <dbReference type="ChEBI" id="CHEBI:18420"/>
    </cofactor>
    <cofactor evidence="10">
        <name>Mn(2+)</name>
        <dbReference type="ChEBI" id="CHEBI:29035"/>
    </cofactor>
</comment>
<feature type="binding site" evidence="10">
    <location>
        <position position="223"/>
    </location>
    <ligand>
        <name>Mn(2+)</name>
        <dbReference type="ChEBI" id="CHEBI:29035"/>
    </ligand>
</feature>
<dbReference type="GO" id="GO:0004519">
    <property type="term" value="F:endonuclease activity"/>
    <property type="evidence" value="ECO:0007669"/>
    <property type="project" value="UniProtKB-UniRule"/>
</dbReference>
<comment type="subunit">
    <text evidence="9 10">Homodimer, forms a heterotetramer with a Cas2 homodimer.</text>
</comment>
<dbReference type="AlphaFoldDB" id="A0A7V4N407"/>
<keyword evidence="1 10" id="KW-0540">Nuclease</keyword>
<dbReference type="PANTHER" id="PTHR34353:SF2">
    <property type="entry name" value="CRISPR-ASSOCIATED ENDONUCLEASE CAS1 1"/>
    <property type="match status" value="1"/>
</dbReference>
<dbReference type="Gene3D" id="1.20.120.920">
    <property type="entry name" value="CRISPR-associated endonuclease Cas1, C-terminal domain"/>
    <property type="match status" value="1"/>
</dbReference>
<sequence length="291" mass="33841">MKQTVIIYSNYVEISRKGERLFVKTPKTKSSIPLSNIDGILIFGKSYLTSEAISLCMKKQIPIILFTIYGKIKGQILPPAVSEATNKRIKQFGLYFFERLEIAKYLVKMKITEIEHTFNTELEELKLKIDKATDYASLLGIEGIATKVMFQKFEKMIRDKGFKFLDRNYHPPKDEANALLSFVYILGYNLATGVIILKGFDPFISFLHSKRGKHAVFASDLMEIIRPKLTLFSAKLIIENKIIKEDFVKENNYFLLKKQAIYKILEEFNQFKEELITSMKKFLTEFENFNF</sequence>
<evidence type="ECO:0000256" key="8">
    <source>
        <dbReference type="ARBA" id="ARBA00023211"/>
    </source>
</evidence>
<evidence type="ECO:0000256" key="1">
    <source>
        <dbReference type="ARBA" id="ARBA00022722"/>
    </source>
</evidence>
<dbReference type="GO" id="GO:0016787">
    <property type="term" value="F:hydrolase activity"/>
    <property type="evidence" value="ECO:0007669"/>
    <property type="project" value="UniProtKB-KW"/>
</dbReference>
<evidence type="ECO:0000256" key="5">
    <source>
        <dbReference type="ARBA" id="ARBA00022842"/>
    </source>
</evidence>
<protein>
    <recommendedName>
        <fullName evidence="10">CRISPR-associated endonuclease Cas1</fullName>
        <ecNumber evidence="10">3.1.-.-</ecNumber>
    </recommendedName>
</protein>
<dbReference type="EMBL" id="DTEI01000084">
    <property type="protein sequence ID" value="HGU15985.1"/>
    <property type="molecule type" value="Genomic_DNA"/>
</dbReference>
<reference evidence="11" key="1">
    <citation type="journal article" date="2020" name="mSystems">
        <title>Genome- and Community-Level Interaction Insights into Carbon Utilization and Element Cycling Functions of Hydrothermarchaeota in Hydrothermal Sediment.</title>
        <authorList>
            <person name="Zhou Z."/>
            <person name="Liu Y."/>
            <person name="Xu W."/>
            <person name="Pan J."/>
            <person name="Luo Z.H."/>
            <person name="Li M."/>
        </authorList>
    </citation>
    <scope>NUCLEOTIDE SEQUENCE [LARGE SCALE GENOMIC DNA]</scope>
    <source>
        <strain evidence="11">SpSt-711</strain>
    </source>
</reference>
<keyword evidence="4 10" id="KW-0378">Hydrolase</keyword>
<keyword evidence="6 10" id="KW-0051">Antiviral defense</keyword>
<evidence type="ECO:0000256" key="4">
    <source>
        <dbReference type="ARBA" id="ARBA00022801"/>
    </source>
</evidence>
<dbReference type="InterPro" id="IPR042211">
    <property type="entry name" value="CRISPR-assoc_Cas1_N"/>
</dbReference>
<evidence type="ECO:0000313" key="11">
    <source>
        <dbReference type="EMBL" id="HGU15985.1"/>
    </source>
</evidence>
<evidence type="ECO:0000256" key="3">
    <source>
        <dbReference type="ARBA" id="ARBA00022759"/>
    </source>
</evidence>
<dbReference type="GO" id="GO:0051607">
    <property type="term" value="P:defense response to virus"/>
    <property type="evidence" value="ECO:0007669"/>
    <property type="project" value="UniProtKB-UniRule"/>
</dbReference>
<accession>A0A7V4N407</accession>
<dbReference type="CDD" id="cd09634">
    <property type="entry name" value="Cas1_I-II-III"/>
    <property type="match status" value="1"/>
</dbReference>
<dbReference type="HAMAP" id="MF_01470">
    <property type="entry name" value="Cas1"/>
    <property type="match status" value="1"/>
</dbReference>
<keyword evidence="7 10" id="KW-0238">DNA-binding</keyword>
<keyword evidence="2 10" id="KW-0479">Metal-binding</keyword>